<protein>
    <recommendedName>
        <fullName evidence="8">NOF-FB transposable element protein</fullName>
    </recommendedName>
</protein>
<dbReference type="Proteomes" id="UP001152799">
    <property type="component" value="Chromosome 4"/>
</dbReference>
<evidence type="ECO:0008006" key="8">
    <source>
        <dbReference type="Google" id="ProtNLM"/>
    </source>
</evidence>
<feature type="region of interest" description="Disordered" evidence="1">
    <location>
        <begin position="75"/>
        <end position="96"/>
    </location>
</feature>
<reference evidence="4" key="1">
    <citation type="submission" date="2022-01" db="EMBL/GenBank/DDBJ databases">
        <authorList>
            <person name="King R."/>
        </authorList>
    </citation>
    <scope>NUCLEOTIDE SEQUENCE</scope>
</reference>
<dbReference type="OrthoDB" id="6776730at2759"/>
<evidence type="ECO:0000313" key="5">
    <source>
        <dbReference type="EMBL" id="CAG9769188.1"/>
    </source>
</evidence>
<dbReference type="EMBL" id="OU892286">
    <property type="protein sequence ID" value="CAG9761301.1"/>
    <property type="molecule type" value="Genomic_DNA"/>
</dbReference>
<dbReference type="EMBL" id="OU892281">
    <property type="protein sequence ID" value="CAG9769188.1"/>
    <property type="molecule type" value="Genomic_DNA"/>
</dbReference>
<proteinExistence type="predicted"/>
<evidence type="ECO:0000313" key="2">
    <source>
        <dbReference type="EMBL" id="CAG9761301.1"/>
    </source>
</evidence>
<keyword evidence="7" id="KW-1185">Reference proteome</keyword>
<dbReference type="Proteomes" id="UP001152799">
    <property type="component" value="Chromosome 10"/>
</dbReference>
<feature type="compositionally biased region" description="Polar residues" evidence="1">
    <location>
        <begin position="84"/>
        <end position="96"/>
    </location>
</feature>
<name>A0A9N9MSE9_9CUCU</name>
<evidence type="ECO:0000313" key="7">
    <source>
        <dbReference type="Proteomes" id="UP001152799"/>
    </source>
</evidence>
<dbReference type="EMBL" id="OU892280">
    <property type="protein sequence ID" value="CAG9768128.1"/>
    <property type="molecule type" value="Genomic_DNA"/>
</dbReference>
<dbReference type="EMBL" id="OU892282">
    <property type="protein sequence ID" value="CAG9770324.1"/>
    <property type="molecule type" value="Genomic_DNA"/>
</dbReference>
<evidence type="ECO:0000313" key="6">
    <source>
        <dbReference type="EMBL" id="CAG9770324.1"/>
    </source>
</evidence>
<accession>A0A9N9MSE9</accession>
<evidence type="ECO:0000313" key="4">
    <source>
        <dbReference type="EMBL" id="CAG9768128.1"/>
    </source>
</evidence>
<dbReference type="AlphaFoldDB" id="A0A9N9MSE9"/>
<evidence type="ECO:0000313" key="3">
    <source>
        <dbReference type="EMBL" id="CAG9762623.1"/>
    </source>
</evidence>
<dbReference type="Proteomes" id="UP001152799">
    <property type="component" value="Chromosome 12"/>
</dbReference>
<dbReference type="Proteomes" id="UP001152799">
    <property type="component" value="Chromosome 6"/>
</dbReference>
<gene>
    <name evidence="6" type="ORF">CEUTPL_LOCUS10779</name>
    <name evidence="2" type="ORF">CEUTPL_LOCUS2006</name>
    <name evidence="3" type="ORF">CEUTPL_LOCUS3298</name>
    <name evidence="4" type="ORF">CEUTPL_LOCUS8675</name>
    <name evidence="5" type="ORF">CEUTPL_LOCUS9704</name>
</gene>
<sequence>MPQNRKIDHLFDIFLKNKSEIFDIVTGKINPPSHSVWKIISKEASHHYTKKYLYTMVLQNRHNFLEKLKPSLKDVPQHDELSSSDENSTNSKNSISTEENSTSFCITLSAQEWNEIKPQSKLYGSRIYNALPPGKWTSIVANHFWHVTKLPCTIKFHRAKIHETGLYLNFKGTCKNCESNLTGVLPVKPSAHSLVVIHCQYSGNFDDCKSVIKRQLRGAYRREIGKVLLSNRLPASTYRKRQVDNIMILGEAEPNVIPKSNILRNLKYEERKRNRLSEDPIESVYALKYQHPYNNYIKDIGLDRLFVHYWSTPQIHVYNNYVQTTTHSKISIDATGEVVRRITKPSGEKSKVIFLYDITVNDRKTGMQYSACNMLSERHDADSIMHWLQFWKRDGAKMPNEVVCDMSIALTSAIIRSFTSYSSLGVYLDDCYEHLLKRQSLKFKLSTYVRFDVAHVIKSICGWECLKSAPKRSRHFYKRVIGQLIQTTNMSDAHKILKAICVVALNETEGTSGSTNIETPSEKCKSFLRRVIGYENMNDDIGNEYETDNDIMNFEDLSNNNFCEWGRAIETEARNEIVRGNRDNCQFLPALIPKIISLLKTFPLWSSVMSTEHFPNAHSTASSAPVESNFNNLKNRTFADEHLPIRIDEFLTKHISSLEGAMKIAMAQSLDNTFETVETAKDESLHNISSIQQSPTEVLSDLFLTAPADYDIADEEIRAQENWGGLVVPSKRKRRSYLEKNSEWLHIDLQQKVSVVPIGILRNGNCVKLQPVKLAKKKVLLTNTCAFDSLMQILCTSFCDSNHFAAFFQSQQLLELTKQMIKLIGLKAYKLRAEILSMTFPNHNMLPNGMIHISTETTVENLIRKLANSGELYYSYVEKIYCSKCSNIRIISMPIIPLVIEQNISISEGVESYFWKRFSSSTCSRKDCGGTTDVSIEKNQVYIFVEITRSTTNSLPSIPLLRLSDISKEIWIDDTLLTLGGVIAYVGPQQPINITHIGHFKAYCHRIGEKWELYDSLANNKQDCSEVEMVYPHLLFYRV</sequence>
<dbReference type="Proteomes" id="UP001152799">
    <property type="component" value="Chromosome 5"/>
</dbReference>
<dbReference type="EMBL" id="OU892288">
    <property type="protein sequence ID" value="CAG9762623.1"/>
    <property type="molecule type" value="Genomic_DNA"/>
</dbReference>
<evidence type="ECO:0000256" key="1">
    <source>
        <dbReference type="SAM" id="MobiDB-lite"/>
    </source>
</evidence>
<organism evidence="4 7">
    <name type="scientific">Ceutorhynchus assimilis</name>
    <name type="common">cabbage seed weevil</name>
    <dbReference type="NCBI Taxonomy" id="467358"/>
    <lineage>
        <taxon>Eukaryota</taxon>
        <taxon>Metazoa</taxon>
        <taxon>Ecdysozoa</taxon>
        <taxon>Arthropoda</taxon>
        <taxon>Hexapoda</taxon>
        <taxon>Insecta</taxon>
        <taxon>Pterygota</taxon>
        <taxon>Neoptera</taxon>
        <taxon>Endopterygota</taxon>
        <taxon>Coleoptera</taxon>
        <taxon>Polyphaga</taxon>
        <taxon>Cucujiformia</taxon>
        <taxon>Curculionidae</taxon>
        <taxon>Ceutorhynchinae</taxon>
        <taxon>Ceutorhynchus</taxon>
    </lineage>
</organism>